<dbReference type="OrthoDB" id="5881184at2"/>
<gene>
    <name evidence="1" type="ORF">GCWU0000282_000539</name>
</gene>
<dbReference type="STRING" id="592026.GCWU0000282_000539"/>
<dbReference type="Gene3D" id="3.40.50.150">
    <property type="entry name" value="Vaccinia Virus protein VP39"/>
    <property type="match status" value="1"/>
</dbReference>
<evidence type="ECO:0008006" key="3">
    <source>
        <dbReference type="Google" id="ProtNLM"/>
    </source>
</evidence>
<dbReference type="RefSeq" id="WP_023353431.1">
    <property type="nucleotide sequence ID" value="NZ_KI535366.1"/>
</dbReference>
<accession>V2Y949</accession>
<dbReference type="PANTHER" id="PTHR38451:SF1">
    <property type="entry name" value="TRNA (ADENINE(22)-N(1))-METHYLTRANSFERASE"/>
    <property type="match status" value="1"/>
</dbReference>
<dbReference type="EMBL" id="ACIL03000005">
    <property type="protein sequence ID" value="ESL04191.1"/>
    <property type="molecule type" value="Genomic_DNA"/>
</dbReference>
<proteinExistence type="predicted"/>
<dbReference type="InterPro" id="IPR029063">
    <property type="entry name" value="SAM-dependent_MTases_sf"/>
</dbReference>
<dbReference type="InterPro" id="IPR006901">
    <property type="entry name" value="TrmK"/>
</dbReference>
<evidence type="ECO:0000313" key="2">
    <source>
        <dbReference type="Proteomes" id="UP000018227"/>
    </source>
</evidence>
<evidence type="ECO:0000313" key="1">
    <source>
        <dbReference type="EMBL" id="ESL04191.1"/>
    </source>
</evidence>
<comment type="caution">
    <text evidence="1">The sequence shown here is derived from an EMBL/GenBank/DDBJ whole genome shotgun (WGS) entry which is preliminary data.</text>
</comment>
<protein>
    <recommendedName>
        <fullName evidence="3">SAM-dependent methyltransferase</fullName>
    </recommendedName>
</protein>
<dbReference type="PANTHER" id="PTHR38451">
    <property type="entry name" value="TRNA (ADENINE(22)-N(1))-METHYLTRANSFERASE"/>
    <property type="match status" value="1"/>
</dbReference>
<dbReference type="AlphaFoldDB" id="V2Y949"/>
<name>V2Y949_9FIRM</name>
<keyword evidence="2" id="KW-1185">Reference proteome</keyword>
<organism evidence="1 2">
    <name type="scientific">Catonella morbi ATCC 51271</name>
    <dbReference type="NCBI Taxonomy" id="592026"/>
    <lineage>
        <taxon>Bacteria</taxon>
        <taxon>Bacillati</taxon>
        <taxon>Bacillota</taxon>
        <taxon>Clostridia</taxon>
        <taxon>Lachnospirales</taxon>
        <taxon>Lachnospiraceae</taxon>
        <taxon>Catonella</taxon>
    </lineage>
</organism>
<dbReference type="GO" id="GO:0160105">
    <property type="term" value="F:tRNA (adenine(22)-N1)-methyltransferase activity"/>
    <property type="evidence" value="ECO:0007669"/>
    <property type="project" value="InterPro"/>
</dbReference>
<dbReference type="Proteomes" id="UP000018227">
    <property type="component" value="Unassembled WGS sequence"/>
</dbReference>
<reference evidence="1 2" key="1">
    <citation type="submission" date="2013-06" db="EMBL/GenBank/DDBJ databases">
        <authorList>
            <person name="Weinstock G."/>
            <person name="Sodergren E."/>
            <person name="Clifton S."/>
            <person name="Fulton L."/>
            <person name="Fulton B."/>
            <person name="Courtney L."/>
            <person name="Fronick C."/>
            <person name="Harrison M."/>
            <person name="Strong C."/>
            <person name="Farmer C."/>
            <person name="Delahaunty K."/>
            <person name="Markovic C."/>
            <person name="Hall O."/>
            <person name="Minx P."/>
            <person name="Tomlinson C."/>
            <person name="Mitreva M."/>
            <person name="Nelson J."/>
            <person name="Hou S."/>
            <person name="Wollam A."/>
            <person name="Pepin K.H."/>
            <person name="Johnson M."/>
            <person name="Bhonagiri V."/>
            <person name="Nash W.E."/>
            <person name="Warren W."/>
            <person name="Chinwalla A."/>
            <person name="Mardis E.R."/>
            <person name="Wilson R.K."/>
        </authorList>
    </citation>
    <scope>NUCLEOTIDE SEQUENCE [LARGE SCALE GENOMIC DNA]</scope>
    <source>
        <strain evidence="1 2">ATCC 51271</strain>
    </source>
</reference>
<dbReference type="SUPFAM" id="SSF53335">
    <property type="entry name" value="S-adenosyl-L-methionine-dependent methyltransferases"/>
    <property type="match status" value="1"/>
</dbReference>
<dbReference type="HOGENOM" id="CLU_071037_1_0_9"/>
<dbReference type="Pfam" id="PF12847">
    <property type="entry name" value="Methyltransf_18"/>
    <property type="match status" value="1"/>
</dbReference>
<sequence>MKKRKKIPKRMLAIAALVDHSKVLADVGCDHAYISINLLENGKADRIIASDLREGPLKTAKDNINLTDFKDRIDTRLCPGLEGFEAGEVDTVLISGMGGMLVKEILSEGIRVVEAADTLILEPQSDLRVVRAYLREIGFEIVDEDMLKESGKYYQIMKAVRSETGQVSENDIGLITEDEFGPVLIRKKHPVLKEFLLNRKAHFEALLHNKEFIESQKDSENDRITVIDKELKMVTAALSRF</sequence>
<dbReference type="PIRSF" id="PIRSF018637">
    <property type="entry name" value="TrmK"/>
    <property type="match status" value="1"/>
</dbReference>
<dbReference type="eggNOG" id="COG2384">
    <property type="taxonomic scope" value="Bacteria"/>
</dbReference>